<keyword evidence="2" id="KW-0472">Membrane</keyword>
<feature type="compositionally biased region" description="Basic residues" evidence="1">
    <location>
        <begin position="276"/>
        <end position="285"/>
    </location>
</feature>
<feature type="region of interest" description="Disordered" evidence="1">
    <location>
        <begin position="351"/>
        <end position="384"/>
    </location>
</feature>
<proteinExistence type="predicted"/>
<organism evidence="3 4">
    <name type="scientific">Streptodolium elevatio</name>
    <dbReference type="NCBI Taxonomy" id="3157996"/>
    <lineage>
        <taxon>Bacteria</taxon>
        <taxon>Bacillati</taxon>
        <taxon>Actinomycetota</taxon>
        <taxon>Actinomycetes</taxon>
        <taxon>Kitasatosporales</taxon>
        <taxon>Streptomycetaceae</taxon>
        <taxon>Streptodolium</taxon>
    </lineage>
</organism>
<keyword evidence="2" id="KW-0812">Transmembrane</keyword>
<feature type="compositionally biased region" description="Basic and acidic residues" evidence="1">
    <location>
        <begin position="360"/>
        <end position="371"/>
    </location>
</feature>
<protein>
    <submittedName>
        <fullName evidence="3">PrgI family protein</fullName>
    </submittedName>
</protein>
<feature type="transmembrane region" description="Helical" evidence="2">
    <location>
        <begin position="53"/>
        <end position="75"/>
    </location>
</feature>
<feature type="transmembrane region" description="Helical" evidence="2">
    <location>
        <begin position="28"/>
        <end position="47"/>
    </location>
</feature>
<evidence type="ECO:0000256" key="1">
    <source>
        <dbReference type="SAM" id="MobiDB-lite"/>
    </source>
</evidence>
<evidence type="ECO:0000313" key="4">
    <source>
        <dbReference type="Proteomes" id="UP001551482"/>
    </source>
</evidence>
<evidence type="ECO:0000256" key="2">
    <source>
        <dbReference type="SAM" id="Phobius"/>
    </source>
</evidence>
<feature type="region of interest" description="Disordered" evidence="1">
    <location>
        <begin position="112"/>
        <end position="140"/>
    </location>
</feature>
<reference evidence="3 4" key="1">
    <citation type="submission" date="2024-06" db="EMBL/GenBank/DDBJ databases">
        <title>The Natural Products Discovery Center: Release of the First 8490 Sequenced Strains for Exploring Actinobacteria Biosynthetic Diversity.</title>
        <authorList>
            <person name="Kalkreuter E."/>
            <person name="Kautsar S.A."/>
            <person name="Yang D."/>
            <person name="Bader C.D."/>
            <person name="Teijaro C.N."/>
            <person name="Fluegel L."/>
            <person name="Davis C.M."/>
            <person name="Simpson J.R."/>
            <person name="Lauterbach L."/>
            <person name="Steele A.D."/>
            <person name="Gui C."/>
            <person name="Meng S."/>
            <person name="Li G."/>
            <person name="Viehrig K."/>
            <person name="Ye F."/>
            <person name="Su P."/>
            <person name="Kiefer A.F."/>
            <person name="Nichols A."/>
            <person name="Cepeda A.J."/>
            <person name="Yan W."/>
            <person name="Fan B."/>
            <person name="Jiang Y."/>
            <person name="Adhikari A."/>
            <person name="Zheng C.-J."/>
            <person name="Schuster L."/>
            <person name="Cowan T.M."/>
            <person name="Smanski M.J."/>
            <person name="Chevrette M.G."/>
            <person name="De Carvalho L.P.S."/>
            <person name="Shen B."/>
        </authorList>
    </citation>
    <scope>NUCLEOTIDE SEQUENCE [LARGE SCALE GENOMIC DNA]</scope>
    <source>
        <strain evidence="3 4">NPDC048946</strain>
    </source>
</reference>
<gene>
    <name evidence="3" type="ORF">AB0C36_01570</name>
</gene>
<dbReference type="Proteomes" id="UP001551482">
    <property type="component" value="Unassembled WGS sequence"/>
</dbReference>
<sequence length="384" mass="41622">MTRNADGPWPAVRIPANIDREDRVLLNLTARQLLVLVITGLILYGSWSLSRPLITPVAWLVLAAPVAILGTLVALGQRDGLPLDRYLLAAVRWRLQPRVLVTAPEGVSAAPQWLTSRAKPPAQPRRSSREAPSPLRMPAGDVGETGVIDLGADGVAAIAVCSTVNFALRTPEEQESLVVSFGRYLHSLTTPAQILVRAERLDLSSQIAELREDASRLPHPALEDAAHAHADFLAELARDHELLRHQVLLILREPLRPSGPTDGLGRTPARLSWPRRHRTTRHTTRGRQQSDGLQRAAEARLRRRLVEARDLLQPAGITVSPLDAGHATAILASACNPGSFLPPSGALAPAGDVISGTLPDEPHGNKPLRDETWDEDASGIWTTD</sequence>
<keyword evidence="4" id="KW-1185">Reference proteome</keyword>
<dbReference type="Pfam" id="PF12666">
    <property type="entry name" value="PrgI"/>
    <property type="match status" value="1"/>
</dbReference>
<comment type="caution">
    <text evidence="3">The sequence shown here is derived from an EMBL/GenBank/DDBJ whole genome shotgun (WGS) entry which is preliminary data.</text>
</comment>
<feature type="region of interest" description="Disordered" evidence="1">
    <location>
        <begin position="276"/>
        <end position="297"/>
    </location>
</feature>
<name>A0ABV3D9L7_9ACTN</name>
<keyword evidence="2" id="KW-1133">Transmembrane helix</keyword>
<evidence type="ECO:0000313" key="3">
    <source>
        <dbReference type="EMBL" id="MEU8132177.1"/>
    </source>
</evidence>
<dbReference type="EMBL" id="JBEZFP010000002">
    <property type="protein sequence ID" value="MEU8132177.1"/>
    <property type="molecule type" value="Genomic_DNA"/>
</dbReference>
<accession>A0ABV3D9L7</accession>
<dbReference type="InterPro" id="IPR024414">
    <property type="entry name" value="Uncharacterised_PrgI"/>
</dbReference>
<dbReference type="RefSeq" id="WP_358347578.1">
    <property type="nucleotide sequence ID" value="NZ_JBEZFP010000002.1"/>
</dbReference>